<keyword evidence="1" id="KW-0732">Signal</keyword>
<evidence type="ECO:0000313" key="2">
    <source>
        <dbReference type="EMBL" id="GGA94184.1"/>
    </source>
</evidence>
<evidence type="ECO:0000313" key="3">
    <source>
        <dbReference type="Proteomes" id="UP000651977"/>
    </source>
</evidence>
<comment type="caution">
    <text evidence="2">The sequence shown here is derived from an EMBL/GenBank/DDBJ whole genome shotgun (WGS) entry which is preliminary data.</text>
</comment>
<name>A0ABQ1HWV4_9ALTE</name>
<accession>A0ABQ1HWV4</accession>
<organism evidence="2 3">
    <name type="scientific">Agarivorans gilvus</name>
    <dbReference type="NCBI Taxonomy" id="680279"/>
    <lineage>
        <taxon>Bacteria</taxon>
        <taxon>Pseudomonadati</taxon>
        <taxon>Pseudomonadota</taxon>
        <taxon>Gammaproteobacteria</taxon>
        <taxon>Alteromonadales</taxon>
        <taxon>Alteromonadaceae</taxon>
        <taxon>Agarivorans</taxon>
    </lineage>
</organism>
<feature type="chain" id="PRO_5046499217" description="DUF3019 domain-containing protein" evidence="1">
    <location>
        <begin position="34"/>
        <end position="126"/>
    </location>
</feature>
<protein>
    <recommendedName>
        <fullName evidence="4">DUF3019 domain-containing protein</fullName>
    </recommendedName>
</protein>
<sequence>MKNTIKQLTVKMPAGHLLSVFLLWLSFSPNSQASCAEQAFQCWRYSGEQEQSLSCNMKVCATANSMDIYWSLADGTAIHEYGEQQQTQILLNQQPAFALPQTILQDELHCISSDLRVIYCVSDLSL</sequence>
<proteinExistence type="predicted"/>
<dbReference type="RefSeq" id="WP_055731395.1">
    <property type="nucleotide sequence ID" value="NZ_BMDY01000002.1"/>
</dbReference>
<feature type="signal peptide" evidence="1">
    <location>
        <begin position="1"/>
        <end position="33"/>
    </location>
</feature>
<dbReference type="EMBL" id="BMDY01000002">
    <property type="protein sequence ID" value="GGA94184.1"/>
    <property type="molecule type" value="Genomic_DNA"/>
</dbReference>
<evidence type="ECO:0008006" key="4">
    <source>
        <dbReference type="Google" id="ProtNLM"/>
    </source>
</evidence>
<gene>
    <name evidence="2" type="ORF">GCM10007414_03600</name>
</gene>
<reference evidence="3" key="1">
    <citation type="journal article" date="2019" name="Int. J. Syst. Evol. Microbiol.">
        <title>The Global Catalogue of Microorganisms (GCM) 10K type strain sequencing project: providing services to taxonomists for standard genome sequencing and annotation.</title>
        <authorList>
            <consortium name="The Broad Institute Genomics Platform"/>
            <consortium name="The Broad Institute Genome Sequencing Center for Infectious Disease"/>
            <person name="Wu L."/>
            <person name="Ma J."/>
        </authorList>
    </citation>
    <scope>NUCLEOTIDE SEQUENCE [LARGE SCALE GENOMIC DNA]</scope>
    <source>
        <strain evidence="3">CGMCC 1.10131</strain>
    </source>
</reference>
<keyword evidence="3" id="KW-1185">Reference proteome</keyword>
<dbReference type="Proteomes" id="UP000651977">
    <property type="component" value="Unassembled WGS sequence"/>
</dbReference>
<evidence type="ECO:0000256" key="1">
    <source>
        <dbReference type="SAM" id="SignalP"/>
    </source>
</evidence>